<evidence type="ECO:0000313" key="3">
    <source>
        <dbReference type="Proteomes" id="UP000443090"/>
    </source>
</evidence>
<dbReference type="AlphaFoldDB" id="A0A8H8U7Y6"/>
<dbReference type="PANTHER" id="PTHR24148">
    <property type="entry name" value="ANKYRIN REPEAT DOMAIN-CONTAINING PROTEIN 39 HOMOLOG-RELATED"/>
    <property type="match status" value="1"/>
</dbReference>
<dbReference type="EMBL" id="QGMI01000699">
    <property type="protein sequence ID" value="TVY37548.1"/>
    <property type="molecule type" value="Genomic_DNA"/>
</dbReference>
<protein>
    <submittedName>
        <fullName evidence="2">Heterokaryon incompatibility protein 6,OR allele</fullName>
    </submittedName>
</protein>
<feature type="domain" description="Heterokaryon incompatibility" evidence="1">
    <location>
        <begin position="19"/>
        <end position="106"/>
    </location>
</feature>
<reference evidence="2 3" key="1">
    <citation type="submission" date="2018-05" db="EMBL/GenBank/DDBJ databases">
        <title>Genome sequencing and assembly of the regulated plant pathogen Lachnellula willkommii and related sister species for the development of diagnostic species identification markers.</title>
        <authorList>
            <person name="Giroux E."/>
            <person name="Bilodeau G."/>
        </authorList>
    </citation>
    <scope>NUCLEOTIDE SEQUENCE [LARGE SCALE GENOMIC DNA]</scope>
    <source>
        <strain evidence="2 3">CBS 160.35</strain>
    </source>
</reference>
<dbReference type="Pfam" id="PF06985">
    <property type="entry name" value="HET"/>
    <property type="match status" value="1"/>
</dbReference>
<evidence type="ECO:0000259" key="1">
    <source>
        <dbReference type="Pfam" id="PF06985"/>
    </source>
</evidence>
<evidence type="ECO:0000313" key="2">
    <source>
        <dbReference type="EMBL" id="TVY37548.1"/>
    </source>
</evidence>
<dbReference type="Proteomes" id="UP000443090">
    <property type="component" value="Unassembled WGS sequence"/>
</dbReference>
<accession>A0A8H8U7Y6</accession>
<keyword evidence="3" id="KW-1185">Reference proteome</keyword>
<dbReference type="InterPro" id="IPR052895">
    <property type="entry name" value="HetReg/Transcr_Mod"/>
</dbReference>
<gene>
    <name evidence="2" type="primary">het-6_8</name>
    <name evidence="2" type="ORF">LOCC1_G008488</name>
</gene>
<organism evidence="2 3">
    <name type="scientific">Lachnellula occidentalis</name>
    <dbReference type="NCBI Taxonomy" id="215460"/>
    <lineage>
        <taxon>Eukaryota</taxon>
        <taxon>Fungi</taxon>
        <taxon>Dikarya</taxon>
        <taxon>Ascomycota</taxon>
        <taxon>Pezizomycotina</taxon>
        <taxon>Leotiomycetes</taxon>
        <taxon>Helotiales</taxon>
        <taxon>Lachnaceae</taxon>
        <taxon>Lachnellula</taxon>
    </lineage>
</organism>
<comment type="caution">
    <text evidence="2">The sequence shown here is derived from an EMBL/GenBank/DDBJ whole genome shotgun (WGS) entry which is preliminary data.</text>
</comment>
<dbReference type="PANTHER" id="PTHR24148:SF64">
    <property type="entry name" value="HETEROKARYON INCOMPATIBILITY DOMAIN-CONTAINING PROTEIN"/>
    <property type="match status" value="1"/>
</dbReference>
<sequence length="205" mass="23083">MEQESDVFRTIARFTWGDYSAISYMWGSPVDTKTITVNGMPVAVGENLAAALDCLRSSLVDKFWIDAVCINQDDIDERNAQVLRIRDIFSQSLAVTIWLGEDEMSGTGLDSWVETSFDKLRLCNTILEAYGRQTLEAALGIDVKAWESDHNYDELDGFPLSALSGDVLYFDNEMTRMKLQPHIFAILLLWHSFALLRIRTGLACG</sequence>
<proteinExistence type="predicted"/>
<dbReference type="OrthoDB" id="2157530at2759"/>
<dbReference type="InterPro" id="IPR010730">
    <property type="entry name" value="HET"/>
</dbReference>
<name>A0A8H8U7Y6_9HELO</name>